<dbReference type="InterPro" id="IPR000537">
    <property type="entry name" value="UbiA_prenyltransferase"/>
</dbReference>
<dbReference type="InterPro" id="IPR039653">
    <property type="entry name" value="Prenyltransferase"/>
</dbReference>
<feature type="transmembrane region" description="Helical" evidence="6">
    <location>
        <begin position="275"/>
        <end position="296"/>
    </location>
</feature>
<organism evidence="7">
    <name type="scientific">Telmatobacter sp. DSM 110680</name>
    <dbReference type="NCBI Taxonomy" id="3036704"/>
    <lineage>
        <taxon>Bacteria</taxon>
        <taxon>Pseudomonadati</taxon>
        <taxon>Acidobacteriota</taxon>
        <taxon>Terriglobia</taxon>
        <taxon>Terriglobales</taxon>
        <taxon>Acidobacteriaceae</taxon>
        <taxon>Telmatobacter</taxon>
    </lineage>
</organism>
<evidence type="ECO:0000256" key="1">
    <source>
        <dbReference type="ARBA" id="ARBA00004141"/>
    </source>
</evidence>
<dbReference type="NCBIfam" id="NF006088">
    <property type="entry name" value="PRK08238.1"/>
    <property type="match status" value="1"/>
</dbReference>
<comment type="subcellular location">
    <subcellularLocation>
        <location evidence="1">Membrane</location>
        <topology evidence="1">Multi-pass membrane protein</topology>
    </subcellularLocation>
</comment>
<feature type="transmembrane region" description="Helical" evidence="6">
    <location>
        <begin position="460"/>
        <end position="483"/>
    </location>
</feature>
<feature type="transmembrane region" description="Helical" evidence="6">
    <location>
        <begin position="430"/>
        <end position="448"/>
    </location>
</feature>
<feature type="transmembrane region" description="Helical" evidence="6">
    <location>
        <begin position="350"/>
        <end position="368"/>
    </location>
</feature>
<dbReference type="Gene3D" id="1.10.357.140">
    <property type="entry name" value="UbiA prenyltransferase"/>
    <property type="match status" value="1"/>
</dbReference>
<keyword evidence="5 6" id="KW-0472">Membrane</keyword>
<keyword evidence="2" id="KW-1003">Cell membrane</keyword>
<evidence type="ECO:0000256" key="4">
    <source>
        <dbReference type="ARBA" id="ARBA00022989"/>
    </source>
</evidence>
<dbReference type="Pfam" id="PF01040">
    <property type="entry name" value="UbiA"/>
    <property type="match status" value="1"/>
</dbReference>
<dbReference type="Gene3D" id="3.40.50.1000">
    <property type="entry name" value="HAD superfamily/HAD-like"/>
    <property type="match status" value="1"/>
</dbReference>
<keyword evidence="3 6" id="KW-0812">Transmembrane</keyword>
<proteinExistence type="predicted"/>
<protein>
    <submittedName>
        <fullName evidence="7">UbiA family prenyltransferase</fullName>
    </submittedName>
</protein>
<dbReference type="PANTHER" id="PTHR11048">
    <property type="entry name" value="PRENYLTRANSFERASES"/>
    <property type="match status" value="1"/>
</dbReference>
<sequence length="484" mass="53285">MSQVVAQSESKVKEFKPLCVDLDGTLVKSDTLIDSLLVLARTHPLLLLRLPGQVLRGKAQFKSFVTENVVLDVVHLPYNRTLLRFLQQEHARGRQIYLATGADIRLAERVADHLGVFDGVLGSDGVRNLTGNRKLESLRNRLGGSNFVYVGNDTPDLPLMAGAAESMVANPSRRLNSKLRARGIVPSRAFEERSTLWRSLVKALRPHQWAKNLLIFLPPLLSHSHSIQLLTASFLAFVCFCSTASGTYLVNDLLDIEADRRNAKKRLRPFASGDLAPSSGLIVAALLLGLGFAVAQLLPPTFSYWLLLYLGSTLAYSLYLKRIALVDVLALSGLYTLRLLAGGAATQVRISHWLAGFAIFLFLSLAIVKRFAELENLRLTGSQIKNGRGYLMSDIEQIRTFGTASAFAAVVVFANYISSQDVTVLYHYPQRLWLIVPCMILWLCRVWLLASRGELDEDPVAFALTDAASLVMGAVVAVVVLLAM</sequence>
<evidence type="ECO:0000256" key="5">
    <source>
        <dbReference type="ARBA" id="ARBA00023136"/>
    </source>
</evidence>
<dbReference type="PANTHER" id="PTHR11048:SF5">
    <property type="entry name" value="DECAPRENYL-PHOSPHATE PHOSPHORIBOSYLTRANSFERASE"/>
    <property type="match status" value="1"/>
</dbReference>
<dbReference type="CDD" id="cd13963">
    <property type="entry name" value="PT_UbiA_2"/>
    <property type="match status" value="1"/>
</dbReference>
<dbReference type="InterPro" id="IPR023214">
    <property type="entry name" value="HAD_sf"/>
</dbReference>
<dbReference type="GO" id="GO:0009247">
    <property type="term" value="P:glycolipid biosynthetic process"/>
    <property type="evidence" value="ECO:0007669"/>
    <property type="project" value="TreeGrafter"/>
</dbReference>
<gene>
    <name evidence="7" type="ORF">P8935_07875</name>
</gene>
<evidence type="ECO:0000256" key="3">
    <source>
        <dbReference type="ARBA" id="ARBA00022692"/>
    </source>
</evidence>
<evidence type="ECO:0000313" key="7">
    <source>
        <dbReference type="EMBL" id="XBH19223.1"/>
    </source>
</evidence>
<feature type="transmembrane region" description="Helical" evidence="6">
    <location>
        <begin position="302"/>
        <end position="319"/>
    </location>
</feature>
<dbReference type="GO" id="GO:0005886">
    <property type="term" value="C:plasma membrane"/>
    <property type="evidence" value="ECO:0007669"/>
    <property type="project" value="TreeGrafter"/>
</dbReference>
<dbReference type="EMBL" id="CP121196">
    <property type="protein sequence ID" value="XBH19223.1"/>
    <property type="molecule type" value="Genomic_DNA"/>
</dbReference>
<evidence type="ECO:0000256" key="2">
    <source>
        <dbReference type="ARBA" id="ARBA00022475"/>
    </source>
</evidence>
<name>A0AAU7DN55_9BACT</name>
<evidence type="ECO:0000256" key="6">
    <source>
        <dbReference type="SAM" id="Phobius"/>
    </source>
</evidence>
<dbReference type="GO" id="GO:0016765">
    <property type="term" value="F:transferase activity, transferring alkyl or aryl (other than methyl) groups"/>
    <property type="evidence" value="ECO:0007669"/>
    <property type="project" value="InterPro"/>
</dbReference>
<feature type="transmembrane region" description="Helical" evidence="6">
    <location>
        <begin position="398"/>
        <end position="418"/>
    </location>
</feature>
<feature type="transmembrane region" description="Helical" evidence="6">
    <location>
        <begin position="229"/>
        <end position="254"/>
    </location>
</feature>
<accession>A0AAU7DN55</accession>
<dbReference type="SUPFAM" id="SSF56784">
    <property type="entry name" value="HAD-like"/>
    <property type="match status" value="1"/>
</dbReference>
<dbReference type="RefSeq" id="WP_348264439.1">
    <property type="nucleotide sequence ID" value="NZ_CP121196.1"/>
</dbReference>
<dbReference type="InterPro" id="IPR044878">
    <property type="entry name" value="UbiA_sf"/>
</dbReference>
<keyword evidence="4 6" id="KW-1133">Transmembrane helix</keyword>
<dbReference type="InterPro" id="IPR036412">
    <property type="entry name" value="HAD-like_sf"/>
</dbReference>
<dbReference type="AlphaFoldDB" id="A0AAU7DN55"/>
<reference evidence="7" key="1">
    <citation type="submission" date="2023-03" db="EMBL/GenBank/DDBJ databases">
        <title>Edaphobacter sp.</title>
        <authorList>
            <person name="Huber K.J."/>
            <person name="Papendorf J."/>
            <person name="Pilke C."/>
            <person name="Bunk B."/>
            <person name="Sproeer C."/>
            <person name="Pester M."/>
        </authorList>
    </citation>
    <scope>NUCLEOTIDE SEQUENCE</scope>
    <source>
        <strain evidence="7">DSM 110680</strain>
    </source>
</reference>